<keyword evidence="6" id="KW-1185">Reference proteome</keyword>
<name>A0A4U7KQI4_9BASI</name>
<dbReference type="GO" id="GO:0000030">
    <property type="term" value="F:mannosyltransferase activity"/>
    <property type="evidence" value="ECO:0007669"/>
    <property type="project" value="TreeGrafter"/>
</dbReference>
<feature type="transmembrane region" description="Helical" evidence="4">
    <location>
        <begin position="359"/>
        <end position="376"/>
    </location>
</feature>
<dbReference type="KEGG" id="sgra:EX895_004279"/>
<proteinExistence type="inferred from homology"/>
<feature type="region of interest" description="Disordered" evidence="3">
    <location>
        <begin position="540"/>
        <end position="695"/>
    </location>
</feature>
<dbReference type="PANTHER" id="PTHR32385:SF15">
    <property type="entry name" value="INOSITOL PHOSPHOCERAMIDE MANNOSYLTRANSFERASE 1"/>
    <property type="match status" value="1"/>
</dbReference>
<feature type="region of interest" description="Disordered" evidence="3">
    <location>
        <begin position="414"/>
        <end position="467"/>
    </location>
</feature>
<dbReference type="Proteomes" id="UP000306050">
    <property type="component" value="Chromosome SGRAM_3"/>
</dbReference>
<evidence type="ECO:0000256" key="4">
    <source>
        <dbReference type="SAM" id="Phobius"/>
    </source>
</evidence>
<dbReference type="InterPro" id="IPR029044">
    <property type="entry name" value="Nucleotide-diphossugar_trans"/>
</dbReference>
<dbReference type="GeneID" id="40727174"/>
<keyword evidence="4" id="KW-0812">Transmembrane</keyword>
<feature type="compositionally biased region" description="Polar residues" evidence="3">
    <location>
        <begin position="450"/>
        <end position="459"/>
    </location>
</feature>
<dbReference type="RefSeq" id="XP_029738625.1">
    <property type="nucleotide sequence ID" value="XM_029884875.1"/>
</dbReference>
<feature type="compositionally biased region" description="Basic and acidic residues" evidence="3">
    <location>
        <begin position="638"/>
        <end position="672"/>
    </location>
</feature>
<accession>A0A4U7KQI4</accession>
<dbReference type="Pfam" id="PF04488">
    <property type="entry name" value="Gly_transf_sug"/>
    <property type="match status" value="1"/>
</dbReference>
<dbReference type="GO" id="GO:0051999">
    <property type="term" value="P:mannosyl-inositol phosphorylceramide biosynthetic process"/>
    <property type="evidence" value="ECO:0007669"/>
    <property type="project" value="TreeGrafter"/>
</dbReference>
<sequence length="695" mass="77384">MASLLSRRASHILLVLLGLFLAGTIVVLTTANAYFSIDTSAYILPEELGTWEQIQSGASPDGPDGWAARIPWLNKLTSHSPSSTANANANSNATATLHPASVVDPNNVVARPQPWRDNTPKEWDPANPNEKIPRIIHQTWKDKNLPPRWQAIRDECAAMHPDYKYMLWTDADSRKFIEQRYNWFLPVFDAYPYPIQRADAIRYFVLHHYGGIYMDLDIGCLRRFDPLLRFEVILPKTIPVGVSNDVILSAKAHPFMDQLIHNLVTFNHQYLTNYPTVMFSTGPMFVSASYGLYVDVHGPAYPSTPKQPDAGFKGIRVLPKSLYGKNVKPVDAPDAFFSHFYGSSWHANDAGFLIFLRKYGRFLIFVGVCVVLYGMFRTLLPSFLFRLTGYRGGFGRAARRSRREPGWISLPIGSSSSRSLSRRRSKRRSTADEDQSVPLHDVGRQHDTVAATSAANPSRLSMPAPRPTRLSLPLFQLQDPEPMHSDPAPQSVLAWMGQTLSRPSSRSDAISEMEANGRVDSPSKKKGILYLPAYFVRGDDGSSASSQQLSPSSSSSSQQLQASGLSPLSHASFGAGSGSGQQHSLGQWASSLLPANWRGPSPAPSHGSRRSRLSQDVDLESLGSQGEDEREEDGDEANWNRREGEERPLIHEVRSKSRLRQALEDARREHAQQHQQAPPPYDDAARDEVVDKQHV</sequence>
<dbReference type="OrthoDB" id="3647at2759"/>
<feature type="compositionally biased region" description="Basic and acidic residues" evidence="3">
    <location>
        <begin position="683"/>
        <end position="695"/>
    </location>
</feature>
<dbReference type="EMBL" id="SRRM01000016">
    <property type="protein sequence ID" value="TKY86640.1"/>
    <property type="molecule type" value="Genomic_DNA"/>
</dbReference>
<dbReference type="AlphaFoldDB" id="A0A4U7KQI4"/>
<evidence type="ECO:0000313" key="5">
    <source>
        <dbReference type="EMBL" id="TKY86640.1"/>
    </source>
</evidence>
<evidence type="ECO:0000256" key="2">
    <source>
        <dbReference type="ARBA" id="ARBA00022679"/>
    </source>
</evidence>
<dbReference type="SUPFAM" id="SSF53448">
    <property type="entry name" value="Nucleotide-diphospho-sugar transferases"/>
    <property type="match status" value="1"/>
</dbReference>
<feature type="region of interest" description="Disordered" evidence="3">
    <location>
        <begin position="499"/>
        <end position="523"/>
    </location>
</feature>
<evidence type="ECO:0008006" key="7">
    <source>
        <dbReference type="Google" id="ProtNLM"/>
    </source>
</evidence>
<organism evidence="5 6">
    <name type="scientific">Sporisorium graminicola</name>
    <dbReference type="NCBI Taxonomy" id="280036"/>
    <lineage>
        <taxon>Eukaryota</taxon>
        <taxon>Fungi</taxon>
        <taxon>Dikarya</taxon>
        <taxon>Basidiomycota</taxon>
        <taxon>Ustilaginomycotina</taxon>
        <taxon>Ustilaginomycetes</taxon>
        <taxon>Ustilaginales</taxon>
        <taxon>Ustilaginaceae</taxon>
        <taxon>Sporisorium</taxon>
    </lineage>
</organism>
<dbReference type="FunFam" id="3.90.550.20:FF:000005">
    <property type="entry name" value="Unplaced genomic scaffold supercont1.17, whole genome shotgun sequence"/>
    <property type="match status" value="1"/>
</dbReference>
<protein>
    <recommendedName>
        <fullName evidence="7">Glycosyltransferase family 32 protein</fullName>
    </recommendedName>
</protein>
<evidence type="ECO:0000256" key="3">
    <source>
        <dbReference type="SAM" id="MobiDB-lite"/>
    </source>
</evidence>
<keyword evidence="4" id="KW-0472">Membrane</keyword>
<dbReference type="GO" id="GO:0016020">
    <property type="term" value="C:membrane"/>
    <property type="evidence" value="ECO:0007669"/>
    <property type="project" value="GOC"/>
</dbReference>
<feature type="compositionally biased region" description="Polar residues" evidence="3">
    <location>
        <begin position="499"/>
        <end position="508"/>
    </location>
</feature>
<evidence type="ECO:0000256" key="1">
    <source>
        <dbReference type="ARBA" id="ARBA00009003"/>
    </source>
</evidence>
<feature type="compositionally biased region" description="Low complexity" evidence="3">
    <location>
        <begin position="541"/>
        <end position="586"/>
    </location>
</feature>
<keyword evidence="4" id="KW-1133">Transmembrane helix</keyword>
<feature type="compositionally biased region" description="Acidic residues" evidence="3">
    <location>
        <begin position="626"/>
        <end position="636"/>
    </location>
</feature>
<dbReference type="Gene3D" id="3.90.550.20">
    <property type="match status" value="1"/>
</dbReference>
<keyword evidence="2" id="KW-0808">Transferase</keyword>
<gene>
    <name evidence="5" type="ORF">EX895_004279</name>
</gene>
<comment type="similarity">
    <text evidence="1">Belongs to the glycosyltransferase 32 family.</text>
</comment>
<reference evidence="5 6" key="1">
    <citation type="submission" date="2019-05" db="EMBL/GenBank/DDBJ databases">
        <title>Sporisorium graminicola CBS 10092 draft sequencing and annotation.</title>
        <authorList>
            <person name="Solano-Gonzalez S."/>
            <person name="Caddick M.X."/>
            <person name="Darby A."/>
        </authorList>
    </citation>
    <scope>NUCLEOTIDE SEQUENCE [LARGE SCALE GENOMIC DNA]</scope>
    <source>
        <strain evidence="5 6">CBS 10092</strain>
    </source>
</reference>
<comment type="caution">
    <text evidence="5">The sequence shown here is derived from an EMBL/GenBank/DDBJ whole genome shotgun (WGS) entry which is preliminary data.</text>
</comment>
<dbReference type="PANTHER" id="PTHR32385">
    <property type="entry name" value="MANNOSYL PHOSPHORYLINOSITOL CERAMIDE SYNTHASE"/>
    <property type="match status" value="1"/>
</dbReference>
<evidence type="ECO:0000313" key="6">
    <source>
        <dbReference type="Proteomes" id="UP000306050"/>
    </source>
</evidence>
<dbReference type="InterPro" id="IPR007577">
    <property type="entry name" value="GlycoTrfase_DXD_sugar-bd_CS"/>
</dbReference>
<dbReference type="InterPro" id="IPR051706">
    <property type="entry name" value="Glycosyltransferase_domain"/>
</dbReference>